<reference evidence="2" key="1">
    <citation type="thesis" date="2020" institute="ProQuest LLC" country="789 East Eisenhower Parkway, Ann Arbor, MI, USA">
        <title>Comparative Genomics and Chromosome Evolution.</title>
        <authorList>
            <person name="Mudd A.B."/>
        </authorList>
    </citation>
    <scope>NUCLEOTIDE SEQUENCE</scope>
    <source>
        <strain evidence="2">1538</strain>
        <tissue evidence="2">Blood</tissue>
    </source>
</reference>
<feature type="chain" id="PRO_5043382718" description="Secreted protein" evidence="1">
    <location>
        <begin position="25"/>
        <end position="110"/>
    </location>
</feature>
<feature type="signal peptide" evidence="1">
    <location>
        <begin position="1"/>
        <end position="24"/>
    </location>
</feature>
<evidence type="ECO:0000256" key="1">
    <source>
        <dbReference type="SAM" id="SignalP"/>
    </source>
</evidence>
<dbReference type="AlphaFoldDB" id="A0AAV3A0C2"/>
<name>A0AAV3A0C2_PYXAD</name>
<accession>A0AAV3A0C2</accession>
<keyword evidence="3" id="KW-1185">Reference proteome</keyword>
<comment type="caution">
    <text evidence="2">The sequence shown here is derived from an EMBL/GenBank/DDBJ whole genome shotgun (WGS) entry which is preliminary data.</text>
</comment>
<evidence type="ECO:0008006" key="4">
    <source>
        <dbReference type="Google" id="ProtNLM"/>
    </source>
</evidence>
<evidence type="ECO:0000313" key="2">
    <source>
        <dbReference type="EMBL" id="DBA20995.1"/>
    </source>
</evidence>
<dbReference type="Proteomes" id="UP001181693">
    <property type="component" value="Unassembled WGS sequence"/>
</dbReference>
<proteinExistence type="predicted"/>
<gene>
    <name evidence="2" type="ORF">GDO54_017721</name>
</gene>
<protein>
    <recommendedName>
        <fullName evidence="4">Secreted protein</fullName>
    </recommendedName>
</protein>
<dbReference type="EMBL" id="DYDO01000007">
    <property type="protein sequence ID" value="DBA20995.1"/>
    <property type="molecule type" value="Genomic_DNA"/>
</dbReference>
<sequence>MLYIAILTTLLPFSVLFTQPLVLSGKVNLSCQLSVYLSGASIVCGQPFQSRHPAMSPFKLTIATKRMIQLVEFITSRRFHTQNVKEKIGMLCIHSTKAVFQIMFSLYIYL</sequence>
<keyword evidence="1" id="KW-0732">Signal</keyword>
<organism evidence="2 3">
    <name type="scientific">Pyxicephalus adspersus</name>
    <name type="common">African bullfrog</name>
    <dbReference type="NCBI Taxonomy" id="30357"/>
    <lineage>
        <taxon>Eukaryota</taxon>
        <taxon>Metazoa</taxon>
        <taxon>Chordata</taxon>
        <taxon>Craniata</taxon>
        <taxon>Vertebrata</taxon>
        <taxon>Euteleostomi</taxon>
        <taxon>Amphibia</taxon>
        <taxon>Batrachia</taxon>
        <taxon>Anura</taxon>
        <taxon>Neobatrachia</taxon>
        <taxon>Ranoidea</taxon>
        <taxon>Pyxicephalidae</taxon>
        <taxon>Pyxicephalinae</taxon>
        <taxon>Pyxicephalus</taxon>
    </lineage>
</organism>
<evidence type="ECO:0000313" key="3">
    <source>
        <dbReference type="Proteomes" id="UP001181693"/>
    </source>
</evidence>